<gene>
    <name evidence="1" type="ORF">QI30_02995</name>
</gene>
<evidence type="ECO:0000313" key="2">
    <source>
        <dbReference type="Proteomes" id="UP000288623"/>
    </source>
</evidence>
<proteinExistence type="predicted"/>
<sequence>MVMKWHSVGEEMLKLGNYEDYFFQSVTLKDDEQAIVYASIQGRFLVDFIDAFVDLYEQPGTKEIYTYRNNTVKLTRQAQQLIVESEKCGRFVYPFDDGFEQIFIALKRYLTKIKRDNARVALNDEYPQLASRVYWYEQLNCRT</sequence>
<keyword evidence="2" id="KW-1185">Reference proteome</keyword>
<accession>A0A433RX91</accession>
<name>A0A433RX91_9BACL</name>
<dbReference type="AlphaFoldDB" id="A0A433RX91"/>
<dbReference type="Proteomes" id="UP000288623">
    <property type="component" value="Unassembled WGS sequence"/>
</dbReference>
<dbReference type="EMBL" id="JTFC01000009">
    <property type="protein sequence ID" value="RUS57895.1"/>
    <property type="molecule type" value="Genomic_DNA"/>
</dbReference>
<dbReference type="OrthoDB" id="2455176at2"/>
<reference evidence="1 2" key="1">
    <citation type="submission" date="2014-11" db="EMBL/GenBank/DDBJ databases">
        <title>Genome sequence and analysis of novel Kurthia sp.</title>
        <authorList>
            <person name="Lawson J.N."/>
            <person name="Gonzalez J.E."/>
            <person name="Rinauldi L."/>
            <person name="Xuan Z."/>
            <person name="Firman A."/>
            <person name="Shaddox L."/>
            <person name="Trudeau A."/>
            <person name="Shah S."/>
            <person name="Reiman D."/>
        </authorList>
    </citation>
    <scope>NUCLEOTIDE SEQUENCE [LARGE SCALE GENOMIC DNA]</scope>
    <source>
        <strain evidence="1 2">3B1D</strain>
    </source>
</reference>
<organism evidence="1 2">
    <name type="scientific">Candidatus Kurthia intestinigallinarum</name>
    <dbReference type="NCBI Taxonomy" id="1562256"/>
    <lineage>
        <taxon>Bacteria</taxon>
        <taxon>Bacillati</taxon>
        <taxon>Bacillota</taxon>
        <taxon>Bacilli</taxon>
        <taxon>Bacillales</taxon>
        <taxon>Caryophanaceae</taxon>
        <taxon>Kurthia</taxon>
    </lineage>
</organism>
<protein>
    <submittedName>
        <fullName evidence="1">Uncharacterized protein</fullName>
    </submittedName>
</protein>
<comment type="caution">
    <text evidence="1">The sequence shown here is derived from an EMBL/GenBank/DDBJ whole genome shotgun (WGS) entry which is preliminary data.</text>
</comment>
<evidence type="ECO:0000313" key="1">
    <source>
        <dbReference type="EMBL" id="RUS57895.1"/>
    </source>
</evidence>
<dbReference type="RefSeq" id="WP_126989475.1">
    <property type="nucleotide sequence ID" value="NZ_JTFC01000009.1"/>
</dbReference>